<dbReference type="WBParaSite" id="PSAMB.scaffold180size68608.g2978.t1">
    <property type="protein sequence ID" value="PSAMB.scaffold180size68608.g2978.t1"/>
    <property type="gene ID" value="PSAMB.scaffold180size68608.g2978"/>
</dbReference>
<protein>
    <submittedName>
        <fullName evidence="2">Uncharacterized protein</fullName>
    </submittedName>
</protein>
<evidence type="ECO:0000313" key="2">
    <source>
        <dbReference type="WBParaSite" id="PSAMB.scaffold180size68608.g2978.t1"/>
    </source>
</evidence>
<dbReference type="Proteomes" id="UP000887566">
    <property type="component" value="Unplaced"/>
</dbReference>
<organism evidence="1 2">
    <name type="scientific">Plectus sambesii</name>
    <dbReference type="NCBI Taxonomy" id="2011161"/>
    <lineage>
        <taxon>Eukaryota</taxon>
        <taxon>Metazoa</taxon>
        <taxon>Ecdysozoa</taxon>
        <taxon>Nematoda</taxon>
        <taxon>Chromadorea</taxon>
        <taxon>Plectida</taxon>
        <taxon>Plectina</taxon>
        <taxon>Plectoidea</taxon>
        <taxon>Plectidae</taxon>
        <taxon>Plectus</taxon>
    </lineage>
</organism>
<keyword evidence="1" id="KW-1185">Reference proteome</keyword>
<dbReference type="AlphaFoldDB" id="A0A914VDE3"/>
<reference evidence="2" key="1">
    <citation type="submission" date="2022-11" db="UniProtKB">
        <authorList>
            <consortium name="WormBaseParasite"/>
        </authorList>
    </citation>
    <scope>IDENTIFICATION</scope>
</reference>
<sequence>MSLSKVPSFLTGRGAQTLKLWNVRCITTHRMLDLADAAAAKTKADAQLMSAREYDTVAHKTQDAHGFDDHLKDYLMKEQASCGYSAEVQVYDDAKIISENVMHAQMKKSSKRVTTLTY</sequence>
<evidence type="ECO:0000313" key="1">
    <source>
        <dbReference type="Proteomes" id="UP000887566"/>
    </source>
</evidence>
<accession>A0A914VDE3</accession>
<proteinExistence type="predicted"/>
<name>A0A914VDE3_9BILA</name>